<organism evidence="3 4">
    <name type="scientific">Streptomyces boncukensis</name>
    <dbReference type="NCBI Taxonomy" id="2711219"/>
    <lineage>
        <taxon>Bacteria</taxon>
        <taxon>Bacillati</taxon>
        <taxon>Actinomycetota</taxon>
        <taxon>Actinomycetes</taxon>
        <taxon>Kitasatosporales</taxon>
        <taxon>Streptomycetaceae</taxon>
        <taxon>Streptomyces</taxon>
    </lineage>
</organism>
<gene>
    <name evidence="3" type="ORF">G5C65_27180</name>
</gene>
<sequence length="128" mass="14451">MRREHRPPPPGAPRETAQQAARDGLRSLDGYLYWQAELAAAHREAAAFCDRLPWLTGAERRDVEEHYARARAEVSEAMTRRVAARCRELQAEYEARYRALRRRLAACAVSAAAAVCGCGFLVEVLRRV</sequence>
<dbReference type="Proteomes" id="UP000477722">
    <property type="component" value="Unassembled WGS sequence"/>
</dbReference>
<keyword evidence="2" id="KW-0472">Membrane</keyword>
<evidence type="ECO:0008006" key="5">
    <source>
        <dbReference type="Google" id="ProtNLM"/>
    </source>
</evidence>
<name>A0A6G4X3Y1_9ACTN</name>
<proteinExistence type="predicted"/>
<evidence type="ECO:0000256" key="1">
    <source>
        <dbReference type="SAM" id="Coils"/>
    </source>
</evidence>
<comment type="caution">
    <text evidence="3">The sequence shown here is derived from an EMBL/GenBank/DDBJ whole genome shotgun (WGS) entry which is preliminary data.</text>
</comment>
<protein>
    <recommendedName>
        <fullName evidence="5">Cytochrome C oxidase subunit I</fullName>
    </recommendedName>
</protein>
<evidence type="ECO:0000256" key="2">
    <source>
        <dbReference type="SAM" id="Phobius"/>
    </source>
</evidence>
<dbReference type="AlphaFoldDB" id="A0A6G4X3Y1"/>
<dbReference type="EMBL" id="JAAKZZ010000377">
    <property type="protein sequence ID" value="NGO71963.1"/>
    <property type="molecule type" value="Genomic_DNA"/>
</dbReference>
<feature type="transmembrane region" description="Helical" evidence="2">
    <location>
        <begin position="104"/>
        <end position="122"/>
    </location>
</feature>
<accession>A0A6G4X3Y1</accession>
<reference evidence="3 4" key="1">
    <citation type="submission" date="2020-02" db="EMBL/GenBank/DDBJ databases">
        <title>Whole-genome analyses of novel actinobacteria.</title>
        <authorList>
            <person name="Sahin N."/>
            <person name="Tatar D."/>
        </authorList>
    </citation>
    <scope>NUCLEOTIDE SEQUENCE [LARGE SCALE GENOMIC DNA]</scope>
    <source>
        <strain evidence="3 4">SB3404</strain>
    </source>
</reference>
<dbReference type="RefSeq" id="WP_165301598.1">
    <property type="nucleotide sequence ID" value="NZ_JAAKZZ010000377.1"/>
</dbReference>
<keyword evidence="1" id="KW-0175">Coiled coil</keyword>
<evidence type="ECO:0000313" key="4">
    <source>
        <dbReference type="Proteomes" id="UP000477722"/>
    </source>
</evidence>
<evidence type="ECO:0000313" key="3">
    <source>
        <dbReference type="EMBL" id="NGO71963.1"/>
    </source>
</evidence>
<keyword evidence="2" id="KW-0812">Transmembrane</keyword>
<keyword evidence="2" id="KW-1133">Transmembrane helix</keyword>
<feature type="coiled-coil region" evidence="1">
    <location>
        <begin position="60"/>
        <end position="103"/>
    </location>
</feature>
<keyword evidence="4" id="KW-1185">Reference proteome</keyword>